<evidence type="ECO:0000313" key="3">
    <source>
        <dbReference type="WBParaSite" id="HCON_00017510-00001"/>
    </source>
</evidence>
<organism evidence="2 3">
    <name type="scientific">Haemonchus contortus</name>
    <name type="common">Barber pole worm</name>
    <dbReference type="NCBI Taxonomy" id="6289"/>
    <lineage>
        <taxon>Eukaryota</taxon>
        <taxon>Metazoa</taxon>
        <taxon>Ecdysozoa</taxon>
        <taxon>Nematoda</taxon>
        <taxon>Chromadorea</taxon>
        <taxon>Rhabditida</taxon>
        <taxon>Rhabditina</taxon>
        <taxon>Rhabditomorpha</taxon>
        <taxon>Strongyloidea</taxon>
        <taxon>Trichostrongylidae</taxon>
        <taxon>Haemonchus</taxon>
    </lineage>
</organism>
<protein>
    <submittedName>
        <fullName evidence="3">30S ribosomal protein S21</fullName>
    </submittedName>
</protein>
<accession>A0A7I4XXL9</accession>
<proteinExistence type="predicted"/>
<dbReference type="Proteomes" id="UP000025227">
    <property type="component" value="Unplaced"/>
</dbReference>
<dbReference type="WBParaSite" id="HCON_00017510-00001">
    <property type="protein sequence ID" value="HCON_00017510-00001"/>
    <property type="gene ID" value="HCON_00017510"/>
</dbReference>
<evidence type="ECO:0000313" key="2">
    <source>
        <dbReference type="Proteomes" id="UP000025227"/>
    </source>
</evidence>
<name>A0A7I4XXL9_HAECO</name>
<feature type="region of interest" description="Disordered" evidence="1">
    <location>
        <begin position="81"/>
        <end position="101"/>
    </location>
</feature>
<evidence type="ECO:0000256" key="1">
    <source>
        <dbReference type="SAM" id="MobiDB-lite"/>
    </source>
</evidence>
<keyword evidence="2" id="KW-1185">Reference proteome</keyword>
<dbReference type="AlphaFoldDB" id="A0A7I4XXL9"/>
<dbReference type="OrthoDB" id="5849309at2759"/>
<reference evidence="3" key="1">
    <citation type="submission" date="2020-12" db="UniProtKB">
        <authorList>
            <consortium name="WormBaseParasite"/>
        </authorList>
    </citation>
    <scope>IDENTIFICATION</scope>
    <source>
        <strain evidence="3">MHco3</strain>
    </source>
</reference>
<sequence>MGRFCYQQWTSMNSTTGTSNIFTIVVGKPRDDSSKILELIRHRGIARATGNPQQTSKFAKLRREAIKENLKERREAVMYEAPKPESIFAKRDGTSPTIEPR</sequence>